<evidence type="ECO:0000256" key="4">
    <source>
        <dbReference type="ARBA" id="ARBA00023015"/>
    </source>
</evidence>
<dbReference type="InterPro" id="IPR050234">
    <property type="entry name" value="Nuclear_hormone_rcpt_NR1"/>
</dbReference>
<dbReference type="EMBL" id="OU896708">
    <property type="protein sequence ID" value="CAG9818546.1"/>
    <property type="molecule type" value="Genomic_DNA"/>
</dbReference>
<dbReference type="SUPFAM" id="SSF48508">
    <property type="entry name" value="Nuclear receptor ligand-binding domain"/>
    <property type="match status" value="1"/>
</dbReference>
<dbReference type="InterPro" id="IPR000536">
    <property type="entry name" value="Nucl_hrmn_rcpt_lig-bd"/>
</dbReference>
<gene>
    <name evidence="9" type="ORF">PHAECO_LOCUS6620</name>
</gene>
<evidence type="ECO:0000256" key="5">
    <source>
        <dbReference type="ARBA" id="ARBA00023125"/>
    </source>
</evidence>
<organism evidence="9 10">
    <name type="scientific">Phaedon cochleariae</name>
    <name type="common">Mustard beetle</name>
    <dbReference type="NCBI Taxonomy" id="80249"/>
    <lineage>
        <taxon>Eukaryota</taxon>
        <taxon>Metazoa</taxon>
        <taxon>Ecdysozoa</taxon>
        <taxon>Arthropoda</taxon>
        <taxon>Hexapoda</taxon>
        <taxon>Insecta</taxon>
        <taxon>Pterygota</taxon>
        <taxon>Neoptera</taxon>
        <taxon>Endopterygota</taxon>
        <taxon>Coleoptera</taxon>
        <taxon>Polyphaga</taxon>
        <taxon>Cucujiformia</taxon>
        <taxon>Chrysomeloidea</taxon>
        <taxon>Chrysomelidae</taxon>
        <taxon>Chrysomelinae</taxon>
        <taxon>Chrysomelini</taxon>
        <taxon>Phaedon</taxon>
    </lineage>
</organism>
<reference evidence="9" key="1">
    <citation type="submission" date="2022-01" db="EMBL/GenBank/DDBJ databases">
        <authorList>
            <person name="King R."/>
        </authorList>
    </citation>
    <scope>NUCLEOTIDE SEQUENCE</scope>
</reference>
<dbReference type="GO" id="GO:0030154">
    <property type="term" value="P:cell differentiation"/>
    <property type="evidence" value="ECO:0007669"/>
    <property type="project" value="TreeGrafter"/>
</dbReference>
<keyword evidence="2" id="KW-0863">Zinc-finger</keyword>
<evidence type="ECO:0000313" key="10">
    <source>
        <dbReference type="Proteomes" id="UP001153737"/>
    </source>
</evidence>
<name>A0A9N9X4S7_PHACE</name>
<dbReference type="SMART" id="SM00430">
    <property type="entry name" value="HOLI"/>
    <property type="match status" value="1"/>
</dbReference>
<keyword evidence="3" id="KW-0862">Zinc</keyword>
<dbReference type="PANTHER" id="PTHR24082">
    <property type="entry name" value="NUCLEAR HORMONE RECEPTOR"/>
    <property type="match status" value="1"/>
</dbReference>
<reference evidence="9" key="2">
    <citation type="submission" date="2022-10" db="EMBL/GenBank/DDBJ databases">
        <authorList>
            <consortium name="ENA_rothamsted_submissions"/>
            <consortium name="culmorum"/>
            <person name="King R."/>
        </authorList>
    </citation>
    <scope>NUCLEOTIDE SEQUENCE</scope>
</reference>
<dbReference type="GO" id="GO:0045944">
    <property type="term" value="P:positive regulation of transcription by RNA polymerase II"/>
    <property type="evidence" value="ECO:0007669"/>
    <property type="project" value="TreeGrafter"/>
</dbReference>
<evidence type="ECO:0000256" key="2">
    <source>
        <dbReference type="ARBA" id="ARBA00022771"/>
    </source>
</evidence>
<keyword evidence="5" id="KW-0238">DNA-binding</keyword>
<accession>A0A9N9X4S7</accession>
<proteinExistence type="predicted"/>
<evidence type="ECO:0000313" key="9">
    <source>
        <dbReference type="EMBL" id="CAG9818546.1"/>
    </source>
</evidence>
<evidence type="ECO:0000256" key="1">
    <source>
        <dbReference type="ARBA" id="ARBA00022723"/>
    </source>
</evidence>
<dbReference type="Proteomes" id="UP001153737">
    <property type="component" value="Chromosome 2"/>
</dbReference>
<dbReference type="PANTHER" id="PTHR24082:SF283">
    <property type="entry name" value="NUCLEAR HORMONE RECEPTOR HR96"/>
    <property type="match status" value="1"/>
</dbReference>
<keyword evidence="6" id="KW-0804">Transcription</keyword>
<evidence type="ECO:0000256" key="6">
    <source>
        <dbReference type="ARBA" id="ARBA00023163"/>
    </source>
</evidence>
<evidence type="ECO:0000256" key="7">
    <source>
        <dbReference type="ARBA" id="ARBA00023170"/>
    </source>
</evidence>
<keyword evidence="4" id="KW-0805">Transcription regulation</keyword>
<protein>
    <recommendedName>
        <fullName evidence="8">NR LBD domain-containing protein</fullName>
    </recommendedName>
</protein>
<dbReference type="GO" id="GO:0008270">
    <property type="term" value="F:zinc ion binding"/>
    <property type="evidence" value="ECO:0007669"/>
    <property type="project" value="UniProtKB-KW"/>
</dbReference>
<feature type="domain" description="NR LBD" evidence="8">
    <location>
        <begin position="22"/>
        <end position="179"/>
    </location>
</feature>
<sequence length="208" mass="23619">MMPHKEEHADSNCSKAIIDFINYTSVKIKKLSTFTQRIQAFRTLCLEDQTALMRRAGLDVLLLKSIMDSINPVTKQLELPPCNLQSLKLLGVDSRPHEAFIQAIDPTCFLDKNIALISCAVALFSSDRANFVHREVIEKKQESYKSLLRRYLHSVYAEFEAESMYTNMMQKLTEATRATESFRGVPLKVDTACFENLFGTLSNTDLEG</sequence>
<keyword evidence="7" id="KW-0675">Receptor</keyword>
<evidence type="ECO:0000256" key="3">
    <source>
        <dbReference type="ARBA" id="ARBA00022833"/>
    </source>
</evidence>
<keyword evidence="10" id="KW-1185">Reference proteome</keyword>
<dbReference type="GO" id="GO:0000122">
    <property type="term" value="P:negative regulation of transcription by RNA polymerase II"/>
    <property type="evidence" value="ECO:0007669"/>
    <property type="project" value="TreeGrafter"/>
</dbReference>
<dbReference type="InterPro" id="IPR035500">
    <property type="entry name" value="NHR-like_dom_sf"/>
</dbReference>
<dbReference type="GO" id="GO:0000978">
    <property type="term" value="F:RNA polymerase II cis-regulatory region sequence-specific DNA binding"/>
    <property type="evidence" value="ECO:0007669"/>
    <property type="project" value="TreeGrafter"/>
</dbReference>
<evidence type="ECO:0000259" key="8">
    <source>
        <dbReference type="SMART" id="SM00430"/>
    </source>
</evidence>
<dbReference type="AlphaFoldDB" id="A0A9N9X4S7"/>
<dbReference type="OrthoDB" id="6352325at2759"/>
<dbReference type="Gene3D" id="1.10.565.10">
    <property type="entry name" value="Retinoid X Receptor"/>
    <property type="match status" value="1"/>
</dbReference>
<dbReference type="GO" id="GO:0004879">
    <property type="term" value="F:nuclear receptor activity"/>
    <property type="evidence" value="ECO:0007669"/>
    <property type="project" value="TreeGrafter"/>
</dbReference>
<keyword evidence="1" id="KW-0479">Metal-binding</keyword>